<dbReference type="Proteomes" id="UP000515679">
    <property type="component" value="Chromosome"/>
</dbReference>
<evidence type="ECO:0000313" key="4">
    <source>
        <dbReference type="Proteomes" id="UP000515679"/>
    </source>
</evidence>
<keyword evidence="2" id="KW-0732">Signal</keyword>
<evidence type="ECO:0000256" key="1">
    <source>
        <dbReference type="SAM" id="MobiDB-lite"/>
    </source>
</evidence>
<gene>
    <name evidence="3" type="ORF">FPL14_00710</name>
</gene>
<name>A0A7G5BSF5_9BACL</name>
<keyword evidence="4" id="KW-1185">Reference proteome</keyword>
<dbReference type="KEGG" id="cchl:FPL14_00710"/>
<evidence type="ECO:0000313" key="3">
    <source>
        <dbReference type="EMBL" id="QMV39889.1"/>
    </source>
</evidence>
<sequence>MKRIFFIGLMAVMLALTACGKQDAQVSGGHGAHEEKHNEEHNEGQNGEQAGEETSKTKAIWTWSSETPQSNEELTITTRIQTLDGKAVEQFDINHEKKLHLILVSKDLSYFDHLHPEYKGKGEFEVKTKFPAGGEYKLIADYNPTGDTATTQSEWIKVSGSSGEEAPIRPSEAHSVVVDGVEVTLENDHPQAGEEFELDFKLTDASNKQPITDLEPYLGAVGHVVILSEDTERYLHVHPMDEKASGPDAKFMTTFPQAGIYKIWGQFQRNGKTFVSAFVVEVE</sequence>
<dbReference type="EMBL" id="CP041969">
    <property type="protein sequence ID" value="QMV39889.1"/>
    <property type="molecule type" value="Genomic_DNA"/>
</dbReference>
<feature type="chain" id="PRO_5038363049" description="YtkA-like" evidence="2">
    <location>
        <begin position="25"/>
        <end position="283"/>
    </location>
</feature>
<feature type="region of interest" description="Disordered" evidence="1">
    <location>
        <begin position="24"/>
        <end position="57"/>
    </location>
</feature>
<reference evidence="3 4" key="1">
    <citation type="submission" date="2019-07" db="EMBL/GenBank/DDBJ databases">
        <authorList>
            <person name="Kim J.K."/>
            <person name="Cheong H.-M."/>
            <person name="Choi Y."/>
            <person name="Hwang K.J."/>
            <person name="Lee S."/>
            <person name="Choi C."/>
        </authorList>
    </citation>
    <scope>NUCLEOTIDE SEQUENCE [LARGE SCALE GENOMIC DNA]</scope>
    <source>
        <strain evidence="3 4">KS 22</strain>
    </source>
</reference>
<feature type="compositionally biased region" description="Basic and acidic residues" evidence="1">
    <location>
        <begin position="31"/>
        <end position="43"/>
    </location>
</feature>
<evidence type="ECO:0000256" key="2">
    <source>
        <dbReference type="SAM" id="SignalP"/>
    </source>
</evidence>
<feature type="signal peptide" evidence="2">
    <location>
        <begin position="1"/>
        <end position="24"/>
    </location>
</feature>
<dbReference type="PROSITE" id="PS51257">
    <property type="entry name" value="PROKAR_LIPOPROTEIN"/>
    <property type="match status" value="1"/>
</dbReference>
<dbReference type="AlphaFoldDB" id="A0A7G5BSF5"/>
<organism evidence="3 4">
    <name type="scientific">Cohnella cholangitidis</name>
    <dbReference type="NCBI Taxonomy" id="2598458"/>
    <lineage>
        <taxon>Bacteria</taxon>
        <taxon>Bacillati</taxon>
        <taxon>Bacillota</taxon>
        <taxon>Bacilli</taxon>
        <taxon>Bacillales</taxon>
        <taxon>Paenibacillaceae</taxon>
        <taxon>Cohnella</taxon>
    </lineage>
</organism>
<evidence type="ECO:0008006" key="5">
    <source>
        <dbReference type="Google" id="ProtNLM"/>
    </source>
</evidence>
<accession>A0A7G5BSF5</accession>
<dbReference type="RefSeq" id="WP_182301220.1">
    <property type="nucleotide sequence ID" value="NZ_CP041969.1"/>
</dbReference>
<proteinExistence type="predicted"/>
<protein>
    <recommendedName>
        <fullName evidence="5">YtkA-like</fullName>
    </recommendedName>
</protein>